<dbReference type="InterPro" id="IPR052424">
    <property type="entry name" value="Kielin_Chordin-BMP_Reg"/>
</dbReference>
<dbReference type="SUPFAM" id="SSF57603">
    <property type="entry name" value="FnI-like domain"/>
    <property type="match status" value="4"/>
</dbReference>
<dbReference type="Pfam" id="PF00094">
    <property type="entry name" value="VWD"/>
    <property type="match status" value="1"/>
</dbReference>
<dbReference type="InterPro" id="IPR001007">
    <property type="entry name" value="VWF_dom"/>
</dbReference>
<dbReference type="EMBL" id="LJIJ01000990">
    <property type="protein sequence ID" value="ODM93437.1"/>
    <property type="molecule type" value="Genomic_DNA"/>
</dbReference>
<dbReference type="Proteomes" id="UP000094527">
    <property type="component" value="Unassembled WGS sequence"/>
</dbReference>
<dbReference type="Gene3D" id="6.20.200.20">
    <property type="match status" value="2"/>
</dbReference>
<dbReference type="Pfam" id="PF00093">
    <property type="entry name" value="VWC"/>
    <property type="match status" value="2"/>
</dbReference>
<dbReference type="PROSITE" id="PS51233">
    <property type="entry name" value="VWFD"/>
    <property type="match status" value="1"/>
</dbReference>
<name>A0A1D2MKA4_ORCCI</name>
<dbReference type="InterPro" id="IPR014853">
    <property type="entry name" value="VWF/SSPO/ZAN-like_Cys-rich_dom"/>
</dbReference>
<protein>
    <submittedName>
        <fullName evidence="7">BMP-binding endothelial regulator protein</fullName>
    </submittedName>
</protein>
<keyword evidence="3" id="KW-0732">Signal</keyword>
<dbReference type="SMART" id="SM00214">
    <property type="entry name" value="VWC"/>
    <property type="match status" value="3"/>
</dbReference>
<reference evidence="7 8" key="1">
    <citation type="journal article" date="2016" name="Genome Biol. Evol.">
        <title>Gene Family Evolution Reflects Adaptation to Soil Environmental Stressors in the Genome of the Collembolan Orchesella cincta.</title>
        <authorList>
            <person name="Faddeeva-Vakhrusheva A."/>
            <person name="Derks M.F."/>
            <person name="Anvar S.Y."/>
            <person name="Agamennone V."/>
            <person name="Suring W."/>
            <person name="Smit S."/>
            <person name="van Straalen N.M."/>
            <person name="Roelofs D."/>
        </authorList>
    </citation>
    <scope>NUCLEOTIDE SEQUENCE [LARGE SCALE GENOMIC DNA]</scope>
    <source>
        <tissue evidence="7">Mixed pool</tissue>
    </source>
</reference>
<dbReference type="SMART" id="SM00832">
    <property type="entry name" value="C8"/>
    <property type="match status" value="1"/>
</dbReference>
<accession>A0A1D2MKA4</accession>
<evidence type="ECO:0000256" key="3">
    <source>
        <dbReference type="ARBA" id="ARBA00022729"/>
    </source>
</evidence>
<dbReference type="Pfam" id="PF08742">
    <property type="entry name" value="C8"/>
    <property type="match status" value="1"/>
</dbReference>
<dbReference type="PROSITE" id="PS50184">
    <property type="entry name" value="VWFC_2"/>
    <property type="match status" value="2"/>
</dbReference>
<organism evidence="7 8">
    <name type="scientific">Orchesella cincta</name>
    <name type="common">Springtail</name>
    <name type="synonym">Podura cincta</name>
    <dbReference type="NCBI Taxonomy" id="48709"/>
    <lineage>
        <taxon>Eukaryota</taxon>
        <taxon>Metazoa</taxon>
        <taxon>Ecdysozoa</taxon>
        <taxon>Arthropoda</taxon>
        <taxon>Hexapoda</taxon>
        <taxon>Collembola</taxon>
        <taxon>Entomobryomorpha</taxon>
        <taxon>Entomobryoidea</taxon>
        <taxon>Orchesellidae</taxon>
        <taxon>Orchesellinae</taxon>
        <taxon>Orchesella</taxon>
    </lineage>
</organism>
<comment type="caution">
    <text evidence="7">The sequence shown here is derived from an EMBL/GenBank/DDBJ whole genome shotgun (WGS) entry which is preliminary data.</text>
</comment>
<evidence type="ECO:0000256" key="2">
    <source>
        <dbReference type="ARBA" id="ARBA00022525"/>
    </source>
</evidence>
<dbReference type="PANTHER" id="PTHR46698">
    <property type="entry name" value="CROSSVEINLESS 2"/>
    <property type="match status" value="1"/>
</dbReference>
<keyword evidence="8" id="KW-1185">Reference proteome</keyword>
<evidence type="ECO:0000259" key="6">
    <source>
        <dbReference type="PROSITE" id="PS51233"/>
    </source>
</evidence>
<dbReference type="Gene3D" id="2.10.70.10">
    <property type="entry name" value="Complement Module, domain 1"/>
    <property type="match status" value="1"/>
</dbReference>
<evidence type="ECO:0000256" key="1">
    <source>
        <dbReference type="ARBA" id="ARBA00004613"/>
    </source>
</evidence>
<dbReference type="PANTHER" id="PTHR46698:SF4">
    <property type="entry name" value="CROSSVEINLESS 2"/>
    <property type="match status" value="1"/>
</dbReference>
<evidence type="ECO:0000313" key="7">
    <source>
        <dbReference type="EMBL" id="ODM93437.1"/>
    </source>
</evidence>
<evidence type="ECO:0000259" key="5">
    <source>
        <dbReference type="PROSITE" id="PS50184"/>
    </source>
</evidence>
<dbReference type="OrthoDB" id="6019304at2759"/>
<evidence type="ECO:0000313" key="8">
    <source>
        <dbReference type="Proteomes" id="UP000094527"/>
    </source>
</evidence>
<keyword evidence="4" id="KW-0677">Repeat</keyword>
<dbReference type="STRING" id="48709.A0A1D2MKA4"/>
<comment type="subcellular location">
    <subcellularLocation>
        <location evidence="1">Secreted</location>
    </subcellularLocation>
</comment>
<feature type="domain" description="VWFD" evidence="6">
    <location>
        <begin position="280"/>
        <end position="451"/>
    </location>
</feature>
<evidence type="ECO:0000256" key="4">
    <source>
        <dbReference type="ARBA" id="ARBA00022737"/>
    </source>
</evidence>
<dbReference type="OMA" id="MANCTIC"/>
<proteinExistence type="predicted"/>
<feature type="domain" description="VWFC" evidence="5">
    <location>
        <begin position="215"/>
        <end position="276"/>
    </location>
</feature>
<keyword evidence="2" id="KW-0964">Secreted</keyword>
<sequence length="523" mass="58433">MPIQSPTNKKTTRDEVNIRLAKGLNGCKVGNMTYSSGTETIEDCVKTTCTAGVLTRSQIHCYTPCSHPVPPKPGQCCPTCDSCSLNGREYRHGEEAILPEDPCVRCKCTRRFPHLYQACLPRPRLSSFGNLPGKRGVLPKVQRKSDKICAKKDKVYPTETTFRLDTCTNCTCVNNTAVCDRLSCPPLECEPIYQIMVQGACCPKCAEPEPVSPRTQCVWKDEVYKNGERWDVNSCRSCICDYGKIRCTEQMCPKNLPCPWGYKLKYIPGKCCPECVGEDGVCTVFGDPHYRTFDGRVFNFQGACKYVLTSDCKGKSFAVRVRNDARESRAFSWTRTVTLKVREGRVTLGQKMRIKVNGKRVALPYNHGTLSITQDGYTASVETGVGVKLLWDGDSFLEVTVPHALKGRLCGLCGNFNGNKSDDFMTRRGGPVNHPNEFGQSWRVGGKKACTRQEDGKKRKTLFSCSQSDLPRSCTTDMCECPVGRKCHCEVFTAYARACQRSGIELGDWREVTGCSHKKKWRT</sequence>
<dbReference type="GO" id="GO:0005576">
    <property type="term" value="C:extracellular region"/>
    <property type="evidence" value="ECO:0007669"/>
    <property type="project" value="UniProtKB-SubCell"/>
</dbReference>
<dbReference type="InterPro" id="IPR001846">
    <property type="entry name" value="VWF_type-D"/>
</dbReference>
<dbReference type="PROSITE" id="PS01208">
    <property type="entry name" value="VWFC_1"/>
    <property type="match status" value="1"/>
</dbReference>
<gene>
    <name evidence="7" type="ORF">Ocin01_13245</name>
</gene>
<dbReference type="SMART" id="SM00216">
    <property type="entry name" value="VWD"/>
    <property type="match status" value="1"/>
</dbReference>
<feature type="domain" description="VWFC" evidence="5">
    <location>
        <begin position="147"/>
        <end position="206"/>
    </location>
</feature>
<dbReference type="AlphaFoldDB" id="A0A1D2MKA4"/>